<dbReference type="eggNOG" id="COG1196">
    <property type="taxonomic scope" value="Bacteria"/>
</dbReference>
<organism evidence="4 5">
    <name type="scientific">Corynebacterium doosanense CAU 212 = DSM 45436</name>
    <dbReference type="NCBI Taxonomy" id="558173"/>
    <lineage>
        <taxon>Bacteria</taxon>
        <taxon>Bacillati</taxon>
        <taxon>Actinomycetota</taxon>
        <taxon>Actinomycetes</taxon>
        <taxon>Mycobacteriales</taxon>
        <taxon>Corynebacteriaceae</taxon>
        <taxon>Corynebacterium</taxon>
    </lineage>
</organism>
<dbReference type="InterPro" id="IPR025645">
    <property type="entry name" value="DUF4349"/>
</dbReference>
<gene>
    <name evidence="4" type="ORF">CDOO_06480</name>
</gene>
<evidence type="ECO:0000313" key="4">
    <source>
        <dbReference type="EMBL" id="AIT60939.1"/>
    </source>
</evidence>
<feature type="domain" description="DUF4349" evidence="3">
    <location>
        <begin position="61"/>
        <end position="257"/>
    </location>
</feature>
<dbReference type="EMBL" id="CP006764">
    <property type="protein sequence ID" value="AIT60939.1"/>
    <property type="molecule type" value="Genomic_DNA"/>
</dbReference>
<keyword evidence="2" id="KW-0732">Signal</keyword>
<keyword evidence="1" id="KW-0812">Transmembrane</keyword>
<feature type="transmembrane region" description="Helical" evidence="1">
    <location>
        <begin position="237"/>
        <end position="262"/>
    </location>
</feature>
<evidence type="ECO:0000259" key="3">
    <source>
        <dbReference type="Pfam" id="PF14257"/>
    </source>
</evidence>
<sequence>MKSVRRRSAPLVAVGACVLLLSACATDQGASSLPPDSSRSDYGAADVAEAAEGSSSATVEQQLVTTGSSTIVVDDPAGAVDSAREIADELGGQVSDTSTANYGGDPSADVTIRVPAERYDDLPARLGELGSVESSSTEVADVGQEVVDLRARQAALQGSIDRLSQLMAEATTTQDLLAAEEMMTQRQGELDSLTGQLSYLEDRVALSTQQVSFVTGGSSDNLWDDLVSTLVDSSRSLLIVFVGLLPWLIVAGLLAWAATAMVRGARRVRRRRQ</sequence>
<dbReference type="HOGENOM" id="CLU_046535_0_0_11"/>
<dbReference type="Proteomes" id="UP000029914">
    <property type="component" value="Chromosome"/>
</dbReference>
<dbReference type="Pfam" id="PF14257">
    <property type="entry name" value="DUF4349"/>
    <property type="match status" value="1"/>
</dbReference>
<dbReference type="RefSeq" id="WP_018022544.1">
    <property type="nucleotide sequence ID" value="NZ_AQUX01000009.1"/>
</dbReference>
<dbReference type="AlphaFoldDB" id="A0A097IFN8"/>
<evidence type="ECO:0000313" key="5">
    <source>
        <dbReference type="Proteomes" id="UP000029914"/>
    </source>
</evidence>
<evidence type="ECO:0000256" key="1">
    <source>
        <dbReference type="SAM" id="Phobius"/>
    </source>
</evidence>
<protein>
    <recommendedName>
        <fullName evidence="3">DUF4349 domain-containing protein</fullName>
    </recommendedName>
</protein>
<dbReference type="KEGG" id="cdo:CDOO_06480"/>
<feature type="chain" id="PRO_5039647404" description="DUF4349 domain-containing protein" evidence="2">
    <location>
        <begin position="26"/>
        <end position="273"/>
    </location>
</feature>
<proteinExistence type="predicted"/>
<dbReference type="Gene3D" id="1.10.287.1490">
    <property type="match status" value="1"/>
</dbReference>
<dbReference type="PROSITE" id="PS51257">
    <property type="entry name" value="PROKAR_LIPOPROTEIN"/>
    <property type="match status" value="1"/>
</dbReference>
<dbReference type="STRING" id="558173.CDOO_06480"/>
<keyword evidence="5" id="KW-1185">Reference proteome</keyword>
<dbReference type="OrthoDB" id="186919at2"/>
<accession>A0A097IFN8</accession>
<name>A0A097IFN8_9CORY</name>
<feature type="signal peptide" evidence="2">
    <location>
        <begin position="1"/>
        <end position="25"/>
    </location>
</feature>
<reference evidence="4 5" key="1">
    <citation type="submission" date="2013-09" db="EMBL/GenBank/DDBJ databases">
        <title>Complete genome sequence of Corynebacterium doosanense CAU 212(T) (=DSM 45436(T)), isolated from activated sludge.</title>
        <authorList>
            <person name="Schaffert L."/>
            <person name="Albersmeier A."/>
            <person name="Kalinowski J."/>
            <person name="Ruckert C."/>
        </authorList>
    </citation>
    <scope>NUCLEOTIDE SEQUENCE [LARGE SCALE GENOMIC DNA]</scope>
    <source>
        <strain evidence="4 5">CAU 212</strain>
    </source>
</reference>
<evidence type="ECO:0000256" key="2">
    <source>
        <dbReference type="SAM" id="SignalP"/>
    </source>
</evidence>
<keyword evidence="1" id="KW-0472">Membrane</keyword>
<keyword evidence="1" id="KW-1133">Transmembrane helix</keyword>